<feature type="region of interest" description="Disordered" evidence="1">
    <location>
        <begin position="166"/>
        <end position="187"/>
    </location>
</feature>
<protein>
    <submittedName>
        <fullName evidence="3">Methyltransferase, UbiE/COQ5 family</fullName>
    </submittedName>
</protein>
<dbReference type="PANTHER" id="PTHR43591">
    <property type="entry name" value="METHYLTRANSFERASE"/>
    <property type="match status" value="1"/>
</dbReference>
<dbReference type="GO" id="GO:0032259">
    <property type="term" value="P:methylation"/>
    <property type="evidence" value="ECO:0007669"/>
    <property type="project" value="UniProtKB-KW"/>
</dbReference>
<dbReference type="InterPro" id="IPR029063">
    <property type="entry name" value="SAM-dependent_MTases_sf"/>
</dbReference>
<feature type="domain" description="Methyltransferase type 11" evidence="2">
    <location>
        <begin position="50"/>
        <end position="147"/>
    </location>
</feature>
<dbReference type="CDD" id="cd02440">
    <property type="entry name" value="AdoMet_MTases"/>
    <property type="match status" value="1"/>
</dbReference>
<name>A0A367ZWW5_9BACT</name>
<dbReference type="Gene3D" id="3.40.50.150">
    <property type="entry name" value="Vaccinia Virus protein VP39"/>
    <property type="match status" value="1"/>
</dbReference>
<dbReference type="EMBL" id="QOQW01000001">
    <property type="protein sequence ID" value="RCK81811.1"/>
    <property type="molecule type" value="Genomic_DNA"/>
</dbReference>
<dbReference type="Proteomes" id="UP000252355">
    <property type="component" value="Unassembled WGS sequence"/>
</dbReference>
<evidence type="ECO:0000256" key="1">
    <source>
        <dbReference type="SAM" id="MobiDB-lite"/>
    </source>
</evidence>
<evidence type="ECO:0000259" key="2">
    <source>
        <dbReference type="Pfam" id="PF08241"/>
    </source>
</evidence>
<gene>
    <name evidence="3" type="ORF">OZSIB_0945</name>
</gene>
<keyword evidence="3" id="KW-0808">Transferase</keyword>
<keyword evidence="3" id="KW-0489">Methyltransferase</keyword>
<feature type="compositionally biased region" description="Basic and acidic residues" evidence="1">
    <location>
        <begin position="166"/>
        <end position="177"/>
    </location>
</feature>
<dbReference type="SUPFAM" id="SSF53335">
    <property type="entry name" value="S-adenosyl-L-methionine-dependent methyltransferases"/>
    <property type="match status" value="1"/>
</dbReference>
<proteinExistence type="predicted"/>
<organism evidence="3 4">
    <name type="scientific">Candidatus Ozemobacter sibiricus</name>
    <dbReference type="NCBI Taxonomy" id="2268124"/>
    <lineage>
        <taxon>Bacteria</taxon>
        <taxon>Candidatus Ozemobacteria</taxon>
        <taxon>Candidatus Ozemobacterales</taxon>
        <taxon>Candidatus Ozemobacteraceae</taxon>
        <taxon>Candidatus Ozemobacter</taxon>
    </lineage>
</organism>
<dbReference type="GO" id="GO:0008757">
    <property type="term" value="F:S-adenosylmethionine-dependent methyltransferase activity"/>
    <property type="evidence" value="ECO:0007669"/>
    <property type="project" value="InterPro"/>
</dbReference>
<dbReference type="Pfam" id="PF08241">
    <property type="entry name" value="Methyltransf_11"/>
    <property type="match status" value="1"/>
</dbReference>
<accession>A0A367ZWW5</accession>
<evidence type="ECO:0000313" key="4">
    <source>
        <dbReference type="Proteomes" id="UP000252355"/>
    </source>
</evidence>
<dbReference type="InterPro" id="IPR013216">
    <property type="entry name" value="Methyltransf_11"/>
</dbReference>
<comment type="caution">
    <text evidence="3">The sequence shown here is derived from an EMBL/GenBank/DDBJ whole genome shotgun (WGS) entry which is preliminary data.</text>
</comment>
<dbReference type="AlphaFoldDB" id="A0A367ZWW5"/>
<sequence>MASAEPGRQPDFADSYIRQSEQALAPIFAFLTRSVLSRLPAPPTGGTAIDLGGGTGQWLEALLEAGLGCGILVDEDAEMTRHAFHARARLRGDAAFLVIRAQAEALPLRNAIGDLVVSRNSMHLWHDLPRAWQEIGRILRPGGWVFIGRGFGPDLPTPLRDQVRQARRALRDPHEPPVEEPPSPSPATVAELAARAGIVEVAVIPDHKSSWFLGQRRS</sequence>
<evidence type="ECO:0000313" key="3">
    <source>
        <dbReference type="EMBL" id="RCK81811.1"/>
    </source>
</evidence>
<reference evidence="3 4" key="1">
    <citation type="submission" date="2018-05" db="EMBL/GenBank/DDBJ databases">
        <title>A metagenomic window into the 2 km-deep terrestrial subsurface aquifer revealed taxonomically and functionally diverse microbial community comprising novel uncultured bacterial lineages.</title>
        <authorList>
            <person name="Kadnikov V.V."/>
            <person name="Mardanov A.V."/>
            <person name="Beletsky A.V."/>
            <person name="Banks D."/>
            <person name="Pimenov N.V."/>
            <person name="Frank Y.A."/>
            <person name="Karnachuk O.V."/>
            <person name="Ravin N.V."/>
        </authorList>
    </citation>
    <scope>NUCLEOTIDE SEQUENCE [LARGE SCALE GENOMIC DNA]</scope>
    <source>
        <strain evidence="3">BY5</strain>
    </source>
</reference>